<organism evidence="3 4">
    <name type="scientific">Luedemannella helvata</name>
    <dbReference type="NCBI Taxonomy" id="349315"/>
    <lineage>
        <taxon>Bacteria</taxon>
        <taxon>Bacillati</taxon>
        <taxon>Actinomycetota</taxon>
        <taxon>Actinomycetes</taxon>
        <taxon>Micromonosporales</taxon>
        <taxon>Micromonosporaceae</taxon>
        <taxon>Luedemannella</taxon>
    </lineage>
</organism>
<keyword evidence="2" id="KW-0812">Transmembrane</keyword>
<feature type="transmembrane region" description="Helical" evidence="2">
    <location>
        <begin position="123"/>
        <end position="142"/>
    </location>
</feature>
<keyword evidence="2" id="KW-0472">Membrane</keyword>
<feature type="transmembrane region" description="Helical" evidence="2">
    <location>
        <begin position="154"/>
        <end position="172"/>
    </location>
</feature>
<feature type="region of interest" description="Disordered" evidence="1">
    <location>
        <begin position="204"/>
        <end position="243"/>
    </location>
</feature>
<dbReference type="EMBL" id="BAAALS010000012">
    <property type="protein sequence ID" value="GAA1755069.1"/>
    <property type="molecule type" value="Genomic_DNA"/>
</dbReference>
<sequence length="243" mass="25843">MNETSSLRRAGGWALLLAGLTGVACGFFLAYVPPAVTDDRFSYPLTADGYVAIQVFFFVHHLALAWGLLAVWRTGYAGRGVLAVMGAVASVGSMVLLAGQELVAISARDAAYPSPETDTIEGVYGVLSMFNGFALILLGIAVARARRWQGWPRFVVLALGIFVFVPLTPALFGPFVLARLTIGAWMLIFALLGVALLRPGRPEPTSPSDLLPGTTESVDHGPDAGPSAVTRSAEDQPLRRLPY</sequence>
<feature type="transmembrane region" description="Helical" evidence="2">
    <location>
        <begin position="12"/>
        <end position="31"/>
    </location>
</feature>
<dbReference type="Proteomes" id="UP001500655">
    <property type="component" value="Unassembled WGS sequence"/>
</dbReference>
<keyword evidence="2" id="KW-1133">Transmembrane helix</keyword>
<evidence type="ECO:0000313" key="4">
    <source>
        <dbReference type="Proteomes" id="UP001500655"/>
    </source>
</evidence>
<feature type="transmembrane region" description="Helical" evidence="2">
    <location>
        <begin position="178"/>
        <end position="197"/>
    </location>
</feature>
<protein>
    <recommendedName>
        <fullName evidence="5">DUF4386 family protein</fullName>
    </recommendedName>
</protein>
<evidence type="ECO:0000256" key="2">
    <source>
        <dbReference type="SAM" id="Phobius"/>
    </source>
</evidence>
<feature type="transmembrane region" description="Helical" evidence="2">
    <location>
        <begin position="51"/>
        <end position="69"/>
    </location>
</feature>
<name>A0ABN2KGA0_9ACTN</name>
<feature type="compositionally biased region" description="Basic and acidic residues" evidence="1">
    <location>
        <begin position="232"/>
        <end position="243"/>
    </location>
</feature>
<evidence type="ECO:0000313" key="3">
    <source>
        <dbReference type="EMBL" id="GAA1755069.1"/>
    </source>
</evidence>
<keyword evidence="4" id="KW-1185">Reference proteome</keyword>
<proteinExistence type="predicted"/>
<dbReference type="RefSeq" id="WP_344081252.1">
    <property type="nucleotide sequence ID" value="NZ_BAAALS010000012.1"/>
</dbReference>
<comment type="caution">
    <text evidence="3">The sequence shown here is derived from an EMBL/GenBank/DDBJ whole genome shotgun (WGS) entry which is preliminary data.</text>
</comment>
<reference evidence="3 4" key="1">
    <citation type="journal article" date="2019" name="Int. J. Syst. Evol. Microbiol.">
        <title>The Global Catalogue of Microorganisms (GCM) 10K type strain sequencing project: providing services to taxonomists for standard genome sequencing and annotation.</title>
        <authorList>
            <consortium name="The Broad Institute Genomics Platform"/>
            <consortium name="The Broad Institute Genome Sequencing Center for Infectious Disease"/>
            <person name="Wu L."/>
            <person name="Ma J."/>
        </authorList>
    </citation>
    <scope>NUCLEOTIDE SEQUENCE [LARGE SCALE GENOMIC DNA]</scope>
    <source>
        <strain evidence="3 4">JCM 13249</strain>
    </source>
</reference>
<accession>A0ABN2KGA0</accession>
<evidence type="ECO:0008006" key="5">
    <source>
        <dbReference type="Google" id="ProtNLM"/>
    </source>
</evidence>
<feature type="transmembrane region" description="Helical" evidence="2">
    <location>
        <begin position="81"/>
        <end position="103"/>
    </location>
</feature>
<evidence type="ECO:0000256" key="1">
    <source>
        <dbReference type="SAM" id="MobiDB-lite"/>
    </source>
</evidence>
<gene>
    <name evidence="3" type="ORF">GCM10009681_27770</name>
</gene>